<protein>
    <submittedName>
        <fullName evidence="7">Transcriptional regulator, LysR family</fullName>
    </submittedName>
</protein>
<feature type="chain" id="PRO_5007909437" evidence="5">
    <location>
        <begin position="19"/>
        <end position="302"/>
    </location>
</feature>
<dbReference type="EMBL" id="CP000564">
    <property type="protein sequence ID" value="ABN63916.1"/>
    <property type="molecule type" value="Genomic_DNA"/>
</dbReference>
<dbReference type="EMBL" id="CP000563">
    <property type="protein sequence ID" value="ABN61763.1"/>
    <property type="molecule type" value="Genomic_DNA"/>
</dbReference>
<feature type="domain" description="HTH lysR-type" evidence="6">
    <location>
        <begin position="6"/>
        <end position="63"/>
    </location>
</feature>
<comment type="similarity">
    <text evidence="1">Belongs to the LysR transcriptional regulatory family.</text>
</comment>
<dbReference type="PANTHER" id="PTHR30537">
    <property type="entry name" value="HTH-TYPE TRANSCRIPTIONAL REGULATOR"/>
    <property type="match status" value="1"/>
</dbReference>
<keyword evidence="4" id="KW-0804">Transcription</keyword>
<evidence type="ECO:0000313" key="8">
    <source>
        <dbReference type="EMBL" id="ABN63916.1"/>
    </source>
</evidence>
<dbReference type="AlphaFoldDB" id="A3D4V0"/>
<dbReference type="Gene3D" id="3.40.190.10">
    <property type="entry name" value="Periplasmic binding protein-like II"/>
    <property type="match status" value="2"/>
</dbReference>
<evidence type="ECO:0000256" key="2">
    <source>
        <dbReference type="ARBA" id="ARBA00023015"/>
    </source>
</evidence>
<evidence type="ECO:0000313" key="9">
    <source>
        <dbReference type="Proteomes" id="UP000001557"/>
    </source>
</evidence>
<dbReference type="GO" id="GO:0006351">
    <property type="term" value="P:DNA-templated transcription"/>
    <property type="evidence" value="ECO:0007669"/>
    <property type="project" value="TreeGrafter"/>
</dbReference>
<dbReference type="Pfam" id="PF00126">
    <property type="entry name" value="HTH_1"/>
    <property type="match status" value="1"/>
</dbReference>
<proteinExistence type="inferred from homology"/>
<dbReference type="HOGENOM" id="CLU_039613_37_0_6"/>
<dbReference type="STRING" id="325240.Sbal_2267"/>
<reference evidence="7 9" key="1">
    <citation type="submission" date="2007-02" db="EMBL/GenBank/DDBJ databases">
        <title>Complete sequence of chromosome of Shewanella baltica OS155.</title>
        <authorList>
            <consortium name="US DOE Joint Genome Institute"/>
            <person name="Copeland A."/>
            <person name="Lucas S."/>
            <person name="Lapidus A."/>
            <person name="Barry K."/>
            <person name="Detter J.C."/>
            <person name="Glavina del Rio T."/>
            <person name="Hammon N."/>
            <person name="Israni S."/>
            <person name="Dalin E."/>
            <person name="Tice H."/>
            <person name="Pitluck S."/>
            <person name="Sims D.R."/>
            <person name="Brettin T."/>
            <person name="Bruce D."/>
            <person name="Han C."/>
            <person name="Tapia R."/>
            <person name="Brainard J."/>
            <person name="Schmutz J."/>
            <person name="Larimer F."/>
            <person name="Land M."/>
            <person name="Hauser L."/>
            <person name="Kyrpides N."/>
            <person name="Mikhailova N."/>
            <person name="Brettar I."/>
            <person name="Klappenbach J."/>
            <person name="Konstantinidis K."/>
            <person name="Rodrigues J."/>
            <person name="Tiedje J."/>
            <person name="Richardson P."/>
        </authorList>
    </citation>
    <scope>NUCLEOTIDE SEQUENCE [LARGE SCALE GENOMIC DNA]</scope>
    <source>
        <strain evidence="7">OS155</strain>
        <strain evidence="9">OS155 / ATCC BAA-1091</strain>
    </source>
</reference>
<keyword evidence="3" id="KW-0238">DNA-binding</keyword>
<evidence type="ECO:0000259" key="6">
    <source>
        <dbReference type="PROSITE" id="PS50931"/>
    </source>
</evidence>
<keyword evidence="8" id="KW-0614">Plasmid</keyword>
<dbReference type="Gene3D" id="1.10.10.10">
    <property type="entry name" value="Winged helix-like DNA-binding domain superfamily/Winged helix DNA-binding domain"/>
    <property type="match status" value="1"/>
</dbReference>
<dbReference type="NCBIfam" id="NF008352">
    <property type="entry name" value="PRK11139.1"/>
    <property type="match status" value="1"/>
</dbReference>
<dbReference type="InterPro" id="IPR005119">
    <property type="entry name" value="LysR_subst-bd"/>
</dbReference>
<dbReference type="InterPro" id="IPR036388">
    <property type="entry name" value="WH-like_DNA-bd_sf"/>
</dbReference>
<dbReference type="PANTHER" id="PTHR30537:SF79">
    <property type="entry name" value="TRANSCRIPTIONAL REGULATOR-RELATED"/>
    <property type="match status" value="1"/>
</dbReference>
<dbReference type="Proteomes" id="UP000001557">
    <property type="component" value="Plasmid pSbal01"/>
</dbReference>
<dbReference type="GO" id="GO:0043565">
    <property type="term" value="F:sequence-specific DNA binding"/>
    <property type="evidence" value="ECO:0007669"/>
    <property type="project" value="TreeGrafter"/>
</dbReference>
<dbReference type="SUPFAM" id="SSF46785">
    <property type="entry name" value="Winged helix' DNA-binding domain"/>
    <property type="match status" value="1"/>
</dbReference>
<dbReference type="OrthoDB" id="5877876at2"/>
<dbReference type="RefSeq" id="WP_011839934.1">
    <property type="nucleotide sequence ID" value="NC_009035.1"/>
</dbReference>
<keyword evidence="5" id="KW-0732">Signal</keyword>
<dbReference type="FunFam" id="1.10.10.10:FF:000001">
    <property type="entry name" value="LysR family transcriptional regulator"/>
    <property type="match status" value="1"/>
</dbReference>
<dbReference type="SUPFAM" id="SSF53850">
    <property type="entry name" value="Periplasmic binding protein-like II"/>
    <property type="match status" value="1"/>
</dbReference>
<evidence type="ECO:0000313" key="7">
    <source>
        <dbReference type="EMBL" id="ABN61763.1"/>
    </source>
</evidence>
<dbReference type="InterPro" id="IPR000847">
    <property type="entry name" value="LysR_HTH_N"/>
</dbReference>
<evidence type="ECO:0000256" key="1">
    <source>
        <dbReference type="ARBA" id="ARBA00009437"/>
    </source>
</evidence>
<name>A3D4V0_SHEB5</name>
<keyword evidence="2" id="KW-0805">Transcription regulation</keyword>
<geneLocation type="plasmid" evidence="8 9">
    <name>pSbal01</name>
</geneLocation>
<dbReference type="KEGG" id="sbl:Sbal_4553"/>
<evidence type="ECO:0000256" key="5">
    <source>
        <dbReference type="SAM" id="SignalP"/>
    </source>
</evidence>
<dbReference type="Pfam" id="PF03466">
    <property type="entry name" value="LysR_substrate"/>
    <property type="match status" value="1"/>
</dbReference>
<dbReference type="Proteomes" id="UP000001557">
    <property type="component" value="Chromosome"/>
</dbReference>
<gene>
    <name evidence="7" type="ordered locus">Sbal_2267</name>
    <name evidence="8" type="ordered locus">Sbal_4553</name>
</gene>
<dbReference type="CDD" id="cd08432">
    <property type="entry name" value="PBP2_GcdR_TrpI_HvrB_AmpR_like"/>
    <property type="match status" value="1"/>
</dbReference>
<dbReference type="PRINTS" id="PR00039">
    <property type="entry name" value="HTHLYSR"/>
</dbReference>
<evidence type="ECO:0000256" key="4">
    <source>
        <dbReference type="ARBA" id="ARBA00023163"/>
    </source>
</evidence>
<keyword evidence="9" id="KW-1185">Reference proteome</keyword>
<dbReference type="InterPro" id="IPR036390">
    <property type="entry name" value="WH_DNA-bd_sf"/>
</dbReference>
<dbReference type="KEGG" id="sbl:Sbal_2267"/>
<organism evidence="7 9">
    <name type="scientific">Shewanella baltica (strain OS155 / ATCC BAA-1091)</name>
    <dbReference type="NCBI Taxonomy" id="325240"/>
    <lineage>
        <taxon>Bacteria</taxon>
        <taxon>Pseudomonadati</taxon>
        <taxon>Pseudomonadota</taxon>
        <taxon>Gammaproteobacteria</taxon>
        <taxon>Alteromonadales</taxon>
        <taxon>Shewanellaceae</taxon>
        <taxon>Shewanella</taxon>
    </lineage>
</organism>
<dbReference type="GO" id="GO:0003700">
    <property type="term" value="F:DNA-binding transcription factor activity"/>
    <property type="evidence" value="ECO:0007669"/>
    <property type="project" value="InterPro"/>
</dbReference>
<evidence type="ECO:0000256" key="3">
    <source>
        <dbReference type="ARBA" id="ARBA00023125"/>
    </source>
</evidence>
<feature type="signal peptide" evidence="5">
    <location>
        <begin position="1"/>
        <end position="18"/>
    </location>
</feature>
<reference evidence="8 9" key="2">
    <citation type="submission" date="2007-02" db="EMBL/GenBank/DDBJ databases">
        <title>Complete sequence of plasmid pSbal01 of Shewanella baltica OS155.</title>
        <authorList>
            <consortium name="US DOE Joint Genome Institute"/>
            <person name="Copeland A."/>
            <person name="Lucas S."/>
            <person name="Lapidus A."/>
            <person name="Barry K."/>
            <person name="Detter J.C."/>
            <person name="Glavina del Rio T."/>
            <person name="Hammon N."/>
            <person name="Israni S."/>
            <person name="Dalin E."/>
            <person name="Tice H."/>
            <person name="Pitluck S."/>
            <person name="Sims D.R."/>
            <person name="Brettin T."/>
            <person name="Bruce D."/>
            <person name="Han C."/>
            <person name="Tapia R."/>
            <person name="Brainard J."/>
            <person name="Schmutz J."/>
            <person name="Larimer F."/>
            <person name="Land M."/>
            <person name="Hauser L."/>
            <person name="Kyrpides N."/>
            <person name="Mikhailova N."/>
            <person name="Brettar I."/>
            <person name="Klappenbach J."/>
            <person name="Konstantinidis K."/>
            <person name="Rodrigues J."/>
            <person name="Tiedje J."/>
            <person name="Richardson P."/>
        </authorList>
    </citation>
    <scope>NUCLEOTIDE SEQUENCE [LARGE SCALE GENOMIC DNA]</scope>
    <source>
        <strain evidence="8">OS155</strain>
        <strain evidence="9">OS155 / ATCC BAA-1091</strain>
        <plasmid evidence="8 9">pSbal01</plasmid>
    </source>
</reference>
<sequence precursor="true">MSIRLPLLSALRAFTALARLGSINAAAEELSLTQSAISHQIRSIEDYLDVVLFNRDGRKMTLTDAGRVYAYQIRQALDDIGSATDKLSRKPKPNQLVVSVLPSFAQYWLLPRLAGFALQYPDFYLTLSATMAFSNFNDDPIDCAIRFGHGDWPDLHCELLMGDSLLLVASPDFNQGQLPQTVAQVMQAPLLHASESWAVWLSAAGVEQLRPKGKLEFTDSTHLLEAARLGLGIALTRRSIAQTLIDRGELVRVTEIEPTHPSANYYLVWPHRVNQTPALLQLTAWLHVEVSRYQQVYDAKKQ</sequence>
<dbReference type="PROSITE" id="PS50931">
    <property type="entry name" value="HTH_LYSR"/>
    <property type="match status" value="1"/>
</dbReference>
<dbReference type="InterPro" id="IPR058163">
    <property type="entry name" value="LysR-type_TF_proteobact-type"/>
</dbReference>
<accession>A3D4V0</accession>